<sequence length="74" mass="8344">MRSFEAAAPGEMTTAISFYFGGCLISGVEASVVYVNPRLRTNNHDQFERLLAQDLKKTFSRSVIEYKSHDSIQN</sequence>
<evidence type="ECO:0000313" key="2">
    <source>
        <dbReference type="Proteomes" id="UP000054324"/>
    </source>
</evidence>
<proteinExistence type="predicted"/>
<evidence type="ECO:0000313" key="1">
    <source>
        <dbReference type="EMBL" id="KER26951.1"/>
    </source>
</evidence>
<organism evidence="1 2">
    <name type="scientific">Opisthorchis viverrini</name>
    <name type="common">Southeast Asian liver fluke</name>
    <dbReference type="NCBI Taxonomy" id="6198"/>
    <lineage>
        <taxon>Eukaryota</taxon>
        <taxon>Metazoa</taxon>
        <taxon>Spiralia</taxon>
        <taxon>Lophotrochozoa</taxon>
        <taxon>Platyhelminthes</taxon>
        <taxon>Trematoda</taxon>
        <taxon>Digenea</taxon>
        <taxon>Opisthorchiida</taxon>
        <taxon>Opisthorchiata</taxon>
        <taxon>Opisthorchiidae</taxon>
        <taxon>Opisthorchis</taxon>
    </lineage>
</organism>
<dbReference type="EMBL" id="KL596735">
    <property type="protein sequence ID" value="KER26951.1"/>
    <property type="molecule type" value="Genomic_DNA"/>
</dbReference>
<dbReference type="Proteomes" id="UP000054324">
    <property type="component" value="Unassembled WGS sequence"/>
</dbReference>
<dbReference type="GeneID" id="20320111"/>
<gene>
    <name evidence="1" type="ORF">T265_05929</name>
</gene>
<protein>
    <submittedName>
        <fullName evidence="1">Uncharacterized protein</fullName>
    </submittedName>
</protein>
<accession>A0A074ZIX9</accession>
<dbReference type="CTD" id="20320111"/>
<keyword evidence="2" id="KW-1185">Reference proteome</keyword>
<name>A0A074ZIX9_OPIVI</name>
<dbReference type="RefSeq" id="XP_009169328.1">
    <property type="nucleotide sequence ID" value="XM_009171064.1"/>
</dbReference>
<dbReference type="KEGG" id="ovi:T265_05929"/>
<dbReference type="AlphaFoldDB" id="A0A074ZIX9"/>
<reference evidence="1 2" key="1">
    <citation type="submission" date="2013-11" db="EMBL/GenBank/DDBJ databases">
        <title>Opisthorchis viverrini - life in the bile duct.</title>
        <authorList>
            <person name="Young N.D."/>
            <person name="Nagarajan N."/>
            <person name="Lin S.J."/>
            <person name="Korhonen P.K."/>
            <person name="Jex A.R."/>
            <person name="Hall R.S."/>
            <person name="Safavi-Hemami H."/>
            <person name="Kaewkong W."/>
            <person name="Bertrand D."/>
            <person name="Gao S."/>
            <person name="Seet Q."/>
            <person name="Wongkham S."/>
            <person name="Teh B.T."/>
            <person name="Wongkham C."/>
            <person name="Intapan P.M."/>
            <person name="Maleewong W."/>
            <person name="Yang X."/>
            <person name="Hu M."/>
            <person name="Wang Z."/>
            <person name="Hofmann A."/>
            <person name="Sternberg P.W."/>
            <person name="Tan P."/>
            <person name="Wang J."/>
            <person name="Gasser R.B."/>
        </authorList>
    </citation>
    <scope>NUCLEOTIDE SEQUENCE [LARGE SCALE GENOMIC DNA]</scope>
</reference>